<name>A0ABQ9H9K2_9NEOP</name>
<proteinExistence type="inferred from homology"/>
<accession>A0ABQ9H9K2</accession>
<protein>
    <recommendedName>
        <fullName evidence="2">Glucose-methanol-choline oxidoreductase C-terminal domain-containing protein</fullName>
    </recommendedName>
</protein>
<evidence type="ECO:0000259" key="2">
    <source>
        <dbReference type="Pfam" id="PF05199"/>
    </source>
</evidence>
<comment type="caution">
    <text evidence="3">The sequence shown here is derived from an EMBL/GenBank/DDBJ whole genome shotgun (WGS) entry which is preliminary data.</text>
</comment>
<gene>
    <name evidence="3" type="ORF">PR048_017388</name>
</gene>
<dbReference type="SUPFAM" id="SSF54373">
    <property type="entry name" value="FAD-linked reductases, C-terminal domain"/>
    <property type="match status" value="1"/>
</dbReference>
<dbReference type="InterPro" id="IPR007867">
    <property type="entry name" value="GMC_OxRtase_C"/>
</dbReference>
<evidence type="ECO:0000313" key="3">
    <source>
        <dbReference type="EMBL" id="KAJ8880915.1"/>
    </source>
</evidence>
<dbReference type="Pfam" id="PF05199">
    <property type="entry name" value="GMC_oxred_C"/>
    <property type="match status" value="1"/>
</dbReference>
<feature type="domain" description="Glucose-methanol-choline oxidoreductase C-terminal" evidence="2">
    <location>
        <begin position="11"/>
        <end position="108"/>
    </location>
</feature>
<dbReference type="EMBL" id="JARBHB010000006">
    <property type="protein sequence ID" value="KAJ8880915.1"/>
    <property type="molecule type" value="Genomic_DNA"/>
</dbReference>
<dbReference type="Gene3D" id="3.30.410.40">
    <property type="match status" value="1"/>
</dbReference>
<dbReference type="PANTHER" id="PTHR11552:SF227">
    <property type="entry name" value="GLUCOSE DEHYDROGENASE [FAD, QUINONE]-LIKE PROTEIN"/>
    <property type="match status" value="1"/>
</dbReference>
<evidence type="ECO:0000313" key="4">
    <source>
        <dbReference type="Proteomes" id="UP001159363"/>
    </source>
</evidence>
<comment type="similarity">
    <text evidence="1">Belongs to the GMC oxidoreductase family.</text>
</comment>
<organism evidence="3 4">
    <name type="scientific">Dryococelus australis</name>
    <dbReference type="NCBI Taxonomy" id="614101"/>
    <lineage>
        <taxon>Eukaryota</taxon>
        <taxon>Metazoa</taxon>
        <taxon>Ecdysozoa</taxon>
        <taxon>Arthropoda</taxon>
        <taxon>Hexapoda</taxon>
        <taxon>Insecta</taxon>
        <taxon>Pterygota</taxon>
        <taxon>Neoptera</taxon>
        <taxon>Polyneoptera</taxon>
        <taxon>Phasmatodea</taxon>
        <taxon>Verophasmatodea</taxon>
        <taxon>Anareolatae</taxon>
        <taxon>Phasmatidae</taxon>
        <taxon>Eurycanthinae</taxon>
        <taxon>Dryococelus</taxon>
    </lineage>
</organism>
<keyword evidence="4" id="KW-1185">Reference proteome</keyword>
<dbReference type="PANTHER" id="PTHR11552">
    <property type="entry name" value="GLUCOSE-METHANOL-CHOLINE GMC OXIDOREDUCTASE"/>
    <property type="match status" value="1"/>
</dbReference>
<sequence length="120" mass="13216">MNFSLFQAATIGESKPFQKYNSTLYRAPYPGCESLPFGSGTYWECAARHFTINLHHHVGSCRMGPDDSLAVVDPQLKVRGIRSLRVVDCSIIPEVPSAHTMVAAYMIGEKAADIIKAAWT</sequence>
<dbReference type="InterPro" id="IPR036188">
    <property type="entry name" value="FAD/NAD-bd_sf"/>
</dbReference>
<dbReference type="InterPro" id="IPR012132">
    <property type="entry name" value="GMC_OxRdtase"/>
</dbReference>
<evidence type="ECO:0000256" key="1">
    <source>
        <dbReference type="ARBA" id="ARBA00010790"/>
    </source>
</evidence>
<reference evidence="3 4" key="1">
    <citation type="submission" date="2023-02" db="EMBL/GenBank/DDBJ databases">
        <title>LHISI_Scaffold_Assembly.</title>
        <authorList>
            <person name="Stuart O.P."/>
            <person name="Cleave R."/>
            <person name="Magrath M.J.L."/>
            <person name="Mikheyev A.S."/>
        </authorList>
    </citation>
    <scope>NUCLEOTIDE SEQUENCE [LARGE SCALE GENOMIC DNA]</scope>
    <source>
        <strain evidence="3">Daus_M_001</strain>
        <tissue evidence="3">Leg muscle</tissue>
    </source>
</reference>
<dbReference type="Proteomes" id="UP001159363">
    <property type="component" value="Chromosome 5"/>
</dbReference>
<dbReference type="Gene3D" id="3.50.50.60">
    <property type="entry name" value="FAD/NAD(P)-binding domain"/>
    <property type="match status" value="1"/>
</dbReference>
<dbReference type="SUPFAM" id="SSF51905">
    <property type="entry name" value="FAD/NAD(P)-binding domain"/>
    <property type="match status" value="1"/>
</dbReference>